<comment type="caution">
    <text evidence="2">The sequence shown here is derived from an EMBL/GenBank/DDBJ whole genome shotgun (WGS) entry which is preliminary data.</text>
</comment>
<feature type="compositionally biased region" description="Low complexity" evidence="1">
    <location>
        <begin position="1"/>
        <end position="23"/>
    </location>
</feature>
<feature type="region of interest" description="Disordered" evidence="1">
    <location>
        <begin position="1"/>
        <end position="66"/>
    </location>
</feature>
<dbReference type="OrthoDB" id="10540465at2759"/>
<accession>A0A9P5R1X9</accession>
<gene>
    <name evidence="2" type="ORF">BG015_006808</name>
</gene>
<feature type="non-terminal residue" evidence="2">
    <location>
        <position position="1"/>
    </location>
</feature>
<dbReference type="Proteomes" id="UP000748756">
    <property type="component" value="Unassembled WGS sequence"/>
</dbReference>
<evidence type="ECO:0000313" key="2">
    <source>
        <dbReference type="EMBL" id="KAF9117949.1"/>
    </source>
</evidence>
<proteinExistence type="predicted"/>
<sequence>ARSTSVSTTDPSVSSTVRPSPFSCSARTPVRSPGPFSSVACTRRVSLRRSPRSALAVPSSTSVPSS</sequence>
<organism evidence="2 3">
    <name type="scientific">Linnemannia schmuckeri</name>
    <dbReference type="NCBI Taxonomy" id="64567"/>
    <lineage>
        <taxon>Eukaryota</taxon>
        <taxon>Fungi</taxon>
        <taxon>Fungi incertae sedis</taxon>
        <taxon>Mucoromycota</taxon>
        <taxon>Mortierellomycotina</taxon>
        <taxon>Mortierellomycetes</taxon>
        <taxon>Mortierellales</taxon>
        <taxon>Mortierellaceae</taxon>
        <taxon>Linnemannia</taxon>
    </lineage>
</organism>
<evidence type="ECO:0000313" key="3">
    <source>
        <dbReference type="Proteomes" id="UP000748756"/>
    </source>
</evidence>
<name>A0A9P5R1X9_9FUNG</name>
<dbReference type="EMBL" id="JAAAUQ010003306">
    <property type="protein sequence ID" value="KAF9117949.1"/>
    <property type="molecule type" value="Genomic_DNA"/>
</dbReference>
<protein>
    <submittedName>
        <fullName evidence="2">Uncharacterized protein</fullName>
    </submittedName>
</protein>
<reference evidence="2" key="1">
    <citation type="journal article" date="2020" name="Fungal Divers.">
        <title>Resolving the Mortierellaceae phylogeny through synthesis of multi-gene phylogenetics and phylogenomics.</title>
        <authorList>
            <person name="Vandepol N."/>
            <person name="Liber J."/>
            <person name="Desiro A."/>
            <person name="Na H."/>
            <person name="Kennedy M."/>
            <person name="Barry K."/>
            <person name="Grigoriev I.V."/>
            <person name="Miller A.N."/>
            <person name="O'Donnell K."/>
            <person name="Stajich J.E."/>
            <person name="Bonito G."/>
        </authorList>
    </citation>
    <scope>NUCLEOTIDE SEQUENCE</scope>
    <source>
        <strain evidence="2">NRRL 6426</strain>
    </source>
</reference>
<keyword evidence="3" id="KW-1185">Reference proteome</keyword>
<dbReference type="AlphaFoldDB" id="A0A9P5R1X9"/>
<evidence type="ECO:0000256" key="1">
    <source>
        <dbReference type="SAM" id="MobiDB-lite"/>
    </source>
</evidence>
<feature type="non-terminal residue" evidence="2">
    <location>
        <position position="66"/>
    </location>
</feature>